<evidence type="ECO:0000313" key="2">
    <source>
        <dbReference type="Proteomes" id="UP001497516"/>
    </source>
</evidence>
<reference evidence="1 2" key="1">
    <citation type="submission" date="2024-04" db="EMBL/GenBank/DDBJ databases">
        <authorList>
            <person name="Fracassetti M."/>
        </authorList>
    </citation>
    <scope>NUCLEOTIDE SEQUENCE [LARGE SCALE GENOMIC DNA]</scope>
</reference>
<sequence>MLKHDQNLSEWVGAIEDASTPIEIAESIGGNARSYRKPQFQSGNTGVKTPKSELKFLGSEILKLDNGGK</sequence>
<evidence type="ECO:0000313" key="1">
    <source>
        <dbReference type="EMBL" id="CAL1382999.1"/>
    </source>
</evidence>
<name>A0AAV2EAR1_9ROSI</name>
<protein>
    <submittedName>
        <fullName evidence="1">Uncharacterized protein</fullName>
    </submittedName>
</protein>
<proteinExistence type="predicted"/>
<keyword evidence="2" id="KW-1185">Reference proteome</keyword>
<gene>
    <name evidence="1" type="ORF">LTRI10_LOCUS24295</name>
</gene>
<dbReference type="EMBL" id="OZ034817">
    <property type="protein sequence ID" value="CAL1382999.1"/>
    <property type="molecule type" value="Genomic_DNA"/>
</dbReference>
<dbReference type="AlphaFoldDB" id="A0AAV2EAR1"/>
<organism evidence="1 2">
    <name type="scientific">Linum trigynum</name>
    <dbReference type="NCBI Taxonomy" id="586398"/>
    <lineage>
        <taxon>Eukaryota</taxon>
        <taxon>Viridiplantae</taxon>
        <taxon>Streptophyta</taxon>
        <taxon>Embryophyta</taxon>
        <taxon>Tracheophyta</taxon>
        <taxon>Spermatophyta</taxon>
        <taxon>Magnoliopsida</taxon>
        <taxon>eudicotyledons</taxon>
        <taxon>Gunneridae</taxon>
        <taxon>Pentapetalae</taxon>
        <taxon>rosids</taxon>
        <taxon>fabids</taxon>
        <taxon>Malpighiales</taxon>
        <taxon>Linaceae</taxon>
        <taxon>Linum</taxon>
    </lineage>
</organism>
<accession>A0AAV2EAR1</accession>
<dbReference type="Proteomes" id="UP001497516">
    <property type="component" value="Chromosome 4"/>
</dbReference>